<dbReference type="SUPFAM" id="SSF81383">
    <property type="entry name" value="F-box domain"/>
    <property type="match status" value="1"/>
</dbReference>
<accession>A0A218YSR0</accession>
<dbReference type="CDD" id="cd09917">
    <property type="entry name" value="F-box_SF"/>
    <property type="match status" value="1"/>
</dbReference>
<feature type="compositionally biased region" description="Low complexity" evidence="1">
    <location>
        <begin position="1203"/>
        <end position="1219"/>
    </location>
</feature>
<dbReference type="Pfam" id="PF25422">
    <property type="entry name" value="DUF7892"/>
    <property type="match status" value="1"/>
</dbReference>
<feature type="compositionally biased region" description="Low complexity" evidence="1">
    <location>
        <begin position="1"/>
        <end position="19"/>
    </location>
</feature>
<organism evidence="3 4">
    <name type="scientific">Diplocarpon coronariae</name>
    <dbReference type="NCBI Taxonomy" id="2795749"/>
    <lineage>
        <taxon>Eukaryota</taxon>
        <taxon>Fungi</taxon>
        <taxon>Dikarya</taxon>
        <taxon>Ascomycota</taxon>
        <taxon>Pezizomycotina</taxon>
        <taxon>Leotiomycetes</taxon>
        <taxon>Helotiales</taxon>
        <taxon>Drepanopezizaceae</taxon>
        <taxon>Diplocarpon</taxon>
    </lineage>
</organism>
<protein>
    <recommendedName>
        <fullName evidence="2">DUF7892 domain-containing protein</fullName>
    </recommendedName>
</protein>
<feature type="region of interest" description="Disordered" evidence="1">
    <location>
        <begin position="1374"/>
        <end position="1412"/>
    </location>
</feature>
<dbReference type="InterPro" id="IPR057214">
    <property type="entry name" value="DUF7892"/>
</dbReference>
<feature type="compositionally biased region" description="Basic and acidic residues" evidence="1">
    <location>
        <begin position="1390"/>
        <end position="1408"/>
    </location>
</feature>
<name>A0A218YSR0_9HELO</name>
<proteinExistence type="predicted"/>
<reference evidence="3 4" key="1">
    <citation type="submission" date="2017-04" db="EMBL/GenBank/DDBJ databases">
        <title>Draft genome sequence of Marssonina coronaria NL1: causal agent of apple blotch.</title>
        <authorList>
            <person name="Cheng Q."/>
        </authorList>
    </citation>
    <scope>NUCLEOTIDE SEQUENCE [LARGE SCALE GENOMIC DNA]</scope>
    <source>
        <strain evidence="3 4">NL1</strain>
    </source>
</reference>
<dbReference type="EMBL" id="MZNU01000430">
    <property type="protein sequence ID" value="OWO97618.1"/>
    <property type="molecule type" value="Genomic_DNA"/>
</dbReference>
<dbReference type="InParanoid" id="A0A218YSR0"/>
<feature type="region of interest" description="Disordered" evidence="1">
    <location>
        <begin position="1197"/>
        <end position="1236"/>
    </location>
</feature>
<feature type="region of interest" description="Disordered" evidence="1">
    <location>
        <begin position="1133"/>
        <end position="1165"/>
    </location>
</feature>
<dbReference type="Proteomes" id="UP000242519">
    <property type="component" value="Unassembled WGS sequence"/>
</dbReference>
<evidence type="ECO:0000259" key="2">
    <source>
        <dbReference type="Pfam" id="PF25422"/>
    </source>
</evidence>
<evidence type="ECO:0000313" key="4">
    <source>
        <dbReference type="Proteomes" id="UP000242519"/>
    </source>
</evidence>
<feature type="domain" description="DUF7892" evidence="2">
    <location>
        <begin position="918"/>
        <end position="1075"/>
    </location>
</feature>
<keyword evidence="4" id="KW-1185">Reference proteome</keyword>
<dbReference type="OrthoDB" id="2322499at2759"/>
<evidence type="ECO:0000256" key="1">
    <source>
        <dbReference type="SAM" id="MobiDB-lite"/>
    </source>
</evidence>
<sequence>MSSDSSDASLSAESTSADSIEQDFLFMSEPEDPAEMAAAIDSDEFDSDSDVSMSAETEDEEDGDQPASIIMVNQNVQALNPLTHVELPSKNSDASKKRKFSDSIELPNGQARNGLVDEVRKRLKPDNASQNYRNSDGNLLLDKSNLPAEIWHHVFTFCAPKTLGRLLQVSKCFRVYLEPSSSGISIAPLSISAARFLSPDNIWRISRQNINLHGLPAPLSGKSELDMWKLFCGSTCQFCGRRAESSVKTDQWHHGPGKNGIAPIWSFGIRACGSCLQKKSTKEIDLLLSSSIASPLMAALPFVFLNNELHALSSDALQSGQRPPSMQVTKYFSNDQVDDIKKEFEEVKAMGSATAEEWLKGLDRRGHDRRNDAARWERWEFNGGIERIRCLHKLQPPTSALPQAPLATTLPKTASLPPHPGHNVQFSSHHLSHLPVPVKTCFATNPPPRFDSPAQIGFANFPPRPQAQAKHERTKEEVAEMRAARRADIERRCLLLDPPITAGVLAHMPSFQAAIQIIQPLVENSWEVLKMRLLAQREDAEQRENDRLAQTRVAQERIVERRFHDLQSRSDSKDLVEREWDDMQTPLRARIGGYADEIIRDVWNGGEKVSYETSPLFAVEVLIYVRRRFYAEIAKDEAVIRATGREPDPEPSNAPFTWKLILENMKWIFDTKIKPYTEQYRKELFLCNACEYASKYYGFEGVIQHYAAKHTSALSVGSVVVHWKAEWPEITPFHPEPNKIAAKTDYSAAPSASVPYMSTGSLPQNYGYGGYSTSVPTPIQAPNMHGYQESPGSYYGHQQSGDQYSGHQNGHYPPPPLQYQNQSQTYQPPQYPVTSQPAIVPGYDGSQGYPQNGYGAQYQPSQQDMYVTPHPVGTYLSAAPEISGQQAPYVSSVGQHGSYSQPPSYNTNDIAQAPPKSEKYMAQLHDLARNAREIWNSIGSIKEVPGSLKVHTIIYHLLNRYREIYQESPPLSMMVDGLSSSKDMRPVRNINGLLCKACILGMAGSVAIPQKKHFSFPQLVNHFYSIHEVGASQSNYGHVPDWTKDMVDLPDLPKLKAVVNAPGMDDQKLALFTEALPEIVGVPEPLARDLYHDTRTQYAEYDASNKYQHLAPSQDNHDKYYSVAHDRVSVSGTLNIDNGEYDPKRPGDLLVEPRPPRTVQGQHQNFREREFLIDNQSAYHRQRYEDEQHDRIIQECHSRSVAEQRPSSSSQAAPSAEYSRVITQQEPAVEMERRSRYYDSSDVENRVRRDARVLTYEEPELVFSGREGRTANSMSYHSNGRDQSPVTVHNNLPEDAQVRLRDDIAVQQNRIYDVVAQISQQAQRVKKQQPIIVEAIDDGSEDGEVRMESNSNALPPQNLLPDEASSAAERFLSNFRPGDDSAGNVNDLGAGRRGDESHSQWEGERGENARMCPVPVEPQRRVRDKLEDHRGRGNSRRPVNTAEDLGKYTVRERTPAPRPILAPAYEERYTSAVPQETRRNRSPELVDRRYKLNNVVYRDERQSSQGNYRTPSRYARYESVRLENDRARSRSPLYIKLGAHPGQYREMSTVPHPTHALRPEPMLRSRTPQQGAEDVAFERPHRQEYYRIYADDPRTREPHYAEAYEFVRVSDPQGDYMIRRPVRREPEPVYDTYEDDIYRQPIYGSLAPPAASRTEPMFYEEEYDPHHPAPPMPASRQVRYQ</sequence>
<feature type="region of interest" description="Disordered" evidence="1">
    <location>
        <begin position="779"/>
        <end position="832"/>
    </location>
</feature>
<comment type="caution">
    <text evidence="3">The sequence shown here is derived from an EMBL/GenBank/DDBJ whole genome shotgun (WGS) entry which is preliminary data.</text>
</comment>
<evidence type="ECO:0000313" key="3">
    <source>
        <dbReference type="EMBL" id="OWO97618.1"/>
    </source>
</evidence>
<gene>
    <name evidence="3" type="ORF">B2J93_8599</name>
</gene>
<feature type="compositionally biased region" description="Polar residues" evidence="1">
    <location>
        <begin position="818"/>
        <end position="832"/>
    </location>
</feature>
<feature type="region of interest" description="Disordered" evidence="1">
    <location>
        <begin position="1"/>
        <end position="64"/>
    </location>
</feature>
<dbReference type="InterPro" id="IPR036047">
    <property type="entry name" value="F-box-like_dom_sf"/>
</dbReference>
<feature type="region of interest" description="Disordered" evidence="1">
    <location>
        <begin position="1644"/>
        <end position="1681"/>
    </location>
</feature>
<dbReference type="STRING" id="503106.A0A218YSR0"/>
<feature type="compositionally biased region" description="Polar residues" evidence="1">
    <location>
        <begin position="796"/>
        <end position="808"/>
    </location>
</feature>